<dbReference type="AlphaFoldDB" id="A0A3E0DUQ0"/>
<gene>
    <name evidence="1" type="ORF">C8N25_11096</name>
</gene>
<proteinExistence type="predicted"/>
<reference evidence="1 2" key="1">
    <citation type="submission" date="2018-08" db="EMBL/GenBank/DDBJ databases">
        <title>Genomic Encyclopedia of Archaeal and Bacterial Type Strains, Phase II (KMG-II): from individual species to whole genera.</title>
        <authorList>
            <person name="Goeker M."/>
        </authorList>
    </citation>
    <scope>NUCLEOTIDE SEQUENCE [LARGE SCALE GENOMIC DNA]</scope>
    <source>
        <strain evidence="1 2">DSM 15986</strain>
    </source>
</reference>
<organism evidence="1 2">
    <name type="scientific">Algoriphagus antarcticus</name>
    <dbReference type="NCBI Taxonomy" id="238540"/>
    <lineage>
        <taxon>Bacteria</taxon>
        <taxon>Pseudomonadati</taxon>
        <taxon>Bacteroidota</taxon>
        <taxon>Cytophagia</taxon>
        <taxon>Cytophagales</taxon>
        <taxon>Cyclobacteriaceae</taxon>
        <taxon>Algoriphagus</taxon>
    </lineage>
</organism>
<sequence>MLLLHSYVHERVHAGKPLFMIEWLSIWFLLRELILKVLNNLISLKSDCNYALERSIKELHTLIESQKNLTGLEKCIVFCKPCMDPFADCLEACESAQLDRGKMTHACADDCAECAAECEKHSTENCQNCAASCNKCIEELKHVMA</sequence>
<evidence type="ECO:0008006" key="3">
    <source>
        <dbReference type="Google" id="ProtNLM"/>
    </source>
</evidence>
<dbReference type="InterPro" id="IPR005560">
    <property type="entry name" value="Csp_YhjQ"/>
</dbReference>
<comment type="caution">
    <text evidence="1">The sequence shown here is derived from an EMBL/GenBank/DDBJ whole genome shotgun (WGS) entry which is preliminary data.</text>
</comment>
<dbReference type="Gene3D" id="1.20.1270.360">
    <property type="match status" value="1"/>
</dbReference>
<dbReference type="EMBL" id="QUNF01000010">
    <property type="protein sequence ID" value="REG88318.1"/>
    <property type="molecule type" value="Genomic_DNA"/>
</dbReference>
<keyword evidence="2" id="KW-1185">Reference proteome</keyword>
<dbReference type="Pfam" id="PF03860">
    <property type="entry name" value="Csp"/>
    <property type="match status" value="1"/>
</dbReference>
<evidence type="ECO:0000313" key="2">
    <source>
        <dbReference type="Proteomes" id="UP000256405"/>
    </source>
</evidence>
<dbReference type="Proteomes" id="UP000256405">
    <property type="component" value="Unassembled WGS sequence"/>
</dbReference>
<protein>
    <recommendedName>
        <fullName evidence="3">Four-helix bundle copper-binding protein</fullName>
    </recommendedName>
</protein>
<evidence type="ECO:0000313" key="1">
    <source>
        <dbReference type="EMBL" id="REG88318.1"/>
    </source>
</evidence>
<name>A0A3E0DUQ0_9BACT</name>
<accession>A0A3E0DUQ0</accession>